<sequence length="217" mass="22658">MANEIGAEVIGSRQLHRNPSFRNPTFLSTWLLWLVGFLAFPIASLAGTAVGGRLSNPVSALIGGAVCGVVIGVGQVLVSRRRLDPLIWVPLSAIGMGLGLLLGSTVVDYGTTLAELALMGAVTGLVLGTAQAVALPRRARRRWLWALGVAALWALGWTLTTLVGVDVDAQHTNFGAIGAAAVTALSGLLLHFLLPYHPASGVWLPSRRVTTSTLGPQ</sequence>
<dbReference type="RefSeq" id="WP_092452157.1">
    <property type="nucleotide sequence ID" value="NZ_BKAC01000021.1"/>
</dbReference>
<name>A0A4R8VG83_9MICO</name>
<dbReference type="AlphaFoldDB" id="A0A4R8VG83"/>
<protein>
    <submittedName>
        <fullName evidence="2">Uncharacterized protein</fullName>
    </submittedName>
</protein>
<keyword evidence="1" id="KW-0472">Membrane</keyword>
<feature type="transmembrane region" description="Helical" evidence="1">
    <location>
        <begin position="85"/>
        <end position="104"/>
    </location>
</feature>
<reference evidence="2 3" key="1">
    <citation type="submission" date="2019-03" db="EMBL/GenBank/DDBJ databases">
        <title>Genomics of glacier-inhabiting Cryobacterium strains.</title>
        <authorList>
            <person name="Liu Q."/>
            <person name="Xin Y.-H."/>
        </authorList>
    </citation>
    <scope>NUCLEOTIDE SEQUENCE [LARGE SCALE GENOMIC DNA]</scope>
    <source>
        <strain evidence="2 3">Hh34</strain>
    </source>
</reference>
<keyword evidence="1" id="KW-1133">Transmembrane helix</keyword>
<evidence type="ECO:0000256" key="1">
    <source>
        <dbReference type="SAM" id="Phobius"/>
    </source>
</evidence>
<accession>A0A4R8VG83</accession>
<feature type="transmembrane region" description="Helical" evidence="1">
    <location>
        <begin position="30"/>
        <end position="52"/>
    </location>
</feature>
<evidence type="ECO:0000313" key="2">
    <source>
        <dbReference type="EMBL" id="TFB81905.1"/>
    </source>
</evidence>
<organism evidence="2 3">
    <name type="scientific">Cryobacterium levicorallinum</name>
    <dbReference type="NCBI Taxonomy" id="995038"/>
    <lineage>
        <taxon>Bacteria</taxon>
        <taxon>Bacillati</taxon>
        <taxon>Actinomycetota</taxon>
        <taxon>Actinomycetes</taxon>
        <taxon>Micrococcales</taxon>
        <taxon>Microbacteriaceae</taxon>
        <taxon>Cryobacterium</taxon>
    </lineage>
</organism>
<feature type="transmembrane region" description="Helical" evidence="1">
    <location>
        <begin position="143"/>
        <end position="162"/>
    </location>
</feature>
<proteinExistence type="predicted"/>
<keyword evidence="1" id="KW-0812">Transmembrane</keyword>
<dbReference type="EMBL" id="SOFE01000028">
    <property type="protein sequence ID" value="TFB81905.1"/>
    <property type="molecule type" value="Genomic_DNA"/>
</dbReference>
<feature type="transmembrane region" description="Helical" evidence="1">
    <location>
        <begin position="174"/>
        <end position="194"/>
    </location>
</feature>
<feature type="transmembrane region" description="Helical" evidence="1">
    <location>
        <begin position="58"/>
        <end position="78"/>
    </location>
</feature>
<evidence type="ECO:0000313" key="3">
    <source>
        <dbReference type="Proteomes" id="UP000297963"/>
    </source>
</evidence>
<dbReference type="Proteomes" id="UP000297963">
    <property type="component" value="Unassembled WGS sequence"/>
</dbReference>
<gene>
    <name evidence="2" type="ORF">E3O11_15870</name>
</gene>
<feature type="transmembrane region" description="Helical" evidence="1">
    <location>
        <begin position="116"/>
        <end position="136"/>
    </location>
</feature>
<comment type="caution">
    <text evidence="2">The sequence shown here is derived from an EMBL/GenBank/DDBJ whole genome shotgun (WGS) entry which is preliminary data.</text>
</comment>